<feature type="coiled-coil region" evidence="1">
    <location>
        <begin position="228"/>
        <end position="326"/>
    </location>
</feature>
<evidence type="ECO:0000259" key="2">
    <source>
        <dbReference type="Pfam" id="PF01926"/>
    </source>
</evidence>
<reference evidence="3 4" key="1">
    <citation type="journal article" date="2018" name="Nat. Ecol. Evol.">
        <title>Pezizomycetes genomes reveal the molecular basis of ectomycorrhizal truffle lifestyle.</title>
        <authorList>
            <person name="Murat C."/>
            <person name="Payen T."/>
            <person name="Noel B."/>
            <person name="Kuo A."/>
            <person name="Morin E."/>
            <person name="Chen J."/>
            <person name="Kohler A."/>
            <person name="Krizsan K."/>
            <person name="Balestrini R."/>
            <person name="Da Silva C."/>
            <person name="Montanini B."/>
            <person name="Hainaut M."/>
            <person name="Levati E."/>
            <person name="Barry K.W."/>
            <person name="Belfiori B."/>
            <person name="Cichocki N."/>
            <person name="Clum A."/>
            <person name="Dockter R.B."/>
            <person name="Fauchery L."/>
            <person name="Guy J."/>
            <person name="Iotti M."/>
            <person name="Le Tacon F."/>
            <person name="Lindquist E.A."/>
            <person name="Lipzen A."/>
            <person name="Malagnac F."/>
            <person name="Mello A."/>
            <person name="Molinier V."/>
            <person name="Miyauchi S."/>
            <person name="Poulain J."/>
            <person name="Riccioni C."/>
            <person name="Rubini A."/>
            <person name="Sitrit Y."/>
            <person name="Splivallo R."/>
            <person name="Traeger S."/>
            <person name="Wang M."/>
            <person name="Zifcakova L."/>
            <person name="Wipf D."/>
            <person name="Zambonelli A."/>
            <person name="Paolocci F."/>
            <person name="Nowrousian M."/>
            <person name="Ottonello S."/>
            <person name="Baldrian P."/>
            <person name="Spatafora J.W."/>
            <person name="Henrissat B."/>
            <person name="Nagy L.G."/>
            <person name="Aury J.M."/>
            <person name="Wincker P."/>
            <person name="Grigoriev I.V."/>
            <person name="Bonfante P."/>
            <person name="Martin F.M."/>
        </authorList>
    </citation>
    <scope>NUCLEOTIDE SEQUENCE [LARGE SCALE GENOMIC DNA]</scope>
    <source>
        <strain evidence="3 4">ATCC MYA-4762</strain>
    </source>
</reference>
<dbReference type="InterPro" id="IPR027417">
    <property type="entry name" value="P-loop_NTPase"/>
</dbReference>
<dbReference type="Gene3D" id="3.40.50.300">
    <property type="entry name" value="P-loop containing nucleotide triphosphate hydrolases"/>
    <property type="match status" value="1"/>
</dbReference>
<evidence type="ECO:0000313" key="3">
    <source>
        <dbReference type="EMBL" id="RPB24587.1"/>
    </source>
</evidence>
<dbReference type="EMBL" id="ML121541">
    <property type="protein sequence ID" value="RPB24587.1"/>
    <property type="molecule type" value="Genomic_DNA"/>
</dbReference>
<dbReference type="InParanoid" id="A0A3N4LNV1"/>
<dbReference type="PANTHER" id="PTHR10903:SF184">
    <property type="entry name" value="GTP-BINDING PROTEIN A"/>
    <property type="match status" value="1"/>
</dbReference>
<feature type="domain" description="G" evidence="2">
    <location>
        <begin position="10"/>
        <end position="100"/>
    </location>
</feature>
<sequence>MSGSSPEIIIALMGVTGAGKSSLIRLLSGDSSVKVGHMLTSETTEIQQYRFRHHGRNYVLADTPGFDDTLRPNDAIVSDLLSWLASSFRSGTRLNGILYLHRVSDIRMTGSAFENLRMFRSLVGDDALSNVILVTTFWDTVSLDLGQRREKELLTNKNFWGKMLEKGCQVRRLQNNGNREEALKIIESVGMGKMTLQAQREIVEEGKNIKDTAAARETAKASAEFERILAVERERAKLELAQRELREAQRVRAEKERIEREAKERRRLEEERRRYEEERERKRIEEERRRLVEEARRREVELQERMARIQAEREAEQRRAQQEQSRIRREYYRNYRCIGKYIGGDISIVSYNPHGSVNNCCHCDNDDWNQCGSCGSDCGVLEHPIMESRRTRDDDCVIM</sequence>
<dbReference type="InterPro" id="IPR045058">
    <property type="entry name" value="GIMA/IAN/Toc"/>
</dbReference>
<keyword evidence="4" id="KW-1185">Reference proteome</keyword>
<keyword evidence="3" id="KW-0378">Hydrolase</keyword>
<organism evidence="3 4">
    <name type="scientific">Terfezia boudieri ATCC MYA-4762</name>
    <dbReference type="NCBI Taxonomy" id="1051890"/>
    <lineage>
        <taxon>Eukaryota</taxon>
        <taxon>Fungi</taxon>
        <taxon>Dikarya</taxon>
        <taxon>Ascomycota</taxon>
        <taxon>Pezizomycotina</taxon>
        <taxon>Pezizomycetes</taxon>
        <taxon>Pezizales</taxon>
        <taxon>Pezizaceae</taxon>
        <taxon>Terfezia</taxon>
    </lineage>
</organism>
<protein>
    <submittedName>
        <fullName evidence="3">P-loop containing nucleoside triphosphate hydrolase protein</fullName>
    </submittedName>
</protein>
<dbReference type="Pfam" id="PF01926">
    <property type="entry name" value="MMR_HSR1"/>
    <property type="match status" value="1"/>
</dbReference>
<evidence type="ECO:0000256" key="1">
    <source>
        <dbReference type="SAM" id="Coils"/>
    </source>
</evidence>
<dbReference type="PANTHER" id="PTHR10903">
    <property type="entry name" value="GTPASE, IMAP FAMILY MEMBER-RELATED"/>
    <property type="match status" value="1"/>
</dbReference>
<gene>
    <name evidence="3" type="ORF">L211DRAFT_867917</name>
</gene>
<dbReference type="SUPFAM" id="SSF52540">
    <property type="entry name" value="P-loop containing nucleoside triphosphate hydrolases"/>
    <property type="match status" value="1"/>
</dbReference>
<keyword evidence="1" id="KW-0175">Coiled coil</keyword>
<accession>A0A3N4LNV1</accession>
<dbReference type="InterPro" id="IPR006073">
    <property type="entry name" value="GTP-bd"/>
</dbReference>
<name>A0A3N4LNV1_9PEZI</name>
<dbReference type="STRING" id="1051890.A0A3N4LNV1"/>
<dbReference type="AlphaFoldDB" id="A0A3N4LNV1"/>
<evidence type="ECO:0000313" key="4">
    <source>
        <dbReference type="Proteomes" id="UP000267821"/>
    </source>
</evidence>
<dbReference type="OrthoDB" id="8954335at2759"/>
<dbReference type="GO" id="GO:0016787">
    <property type="term" value="F:hydrolase activity"/>
    <property type="evidence" value="ECO:0007669"/>
    <property type="project" value="UniProtKB-KW"/>
</dbReference>
<dbReference type="GO" id="GO:0005525">
    <property type="term" value="F:GTP binding"/>
    <property type="evidence" value="ECO:0007669"/>
    <property type="project" value="InterPro"/>
</dbReference>
<dbReference type="Proteomes" id="UP000267821">
    <property type="component" value="Unassembled WGS sequence"/>
</dbReference>
<proteinExistence type="predicted"/>